<feature type="compositionally biased region" description="Polar residues" evidence="1">
    <location>
        <begin position="34"/>
        <end position="50"/>
    </location>
</feature>
<dbReference type="RefSeq" id="XP_011014236.1">
    <property type="nucleotide sequence ID" value="XM_011015934.1"/>
</dbReference>
<evidence type="ECO:0000313" key="2">
    <source>
        <dbReference type="Proteomes" id="UP000694918"/>
    </source>
</evidence>
<keyword evidence="2" id="KW-1185">Reference proteome</keyword>
<feature type="region of interest" description="Disordered" evidence="1">
    <location>
        <begin position="1"/>
        <end position="50"/>
    </location>
</feature>
<dbReference type="Proteomes" id="UP000694918">
    <property type="component" value="Unplaced"/>
</dbReference>
<proteinExistence type="predicted"/>
<protein>
    <submittedName>
        <fullName evidence="3">Uncharacterized protein LOC105118069</fullName>
    </submittedName>
</protein>
<evidence type="ECO:0000313" key="3">
    <source>
        <dbReference type="RefSeq" id="XP_011014236.1"/>
    </source>
</evidence>
<gene>
    <name evidence="3" type="primary">LOC105118069</name>
</gene>
<accession>A0AAJ6TNM4</accession>
<reference evidence="3" key="1">
    <citation type="submission" date="2025-08" db="UniProtKB">
        <authorList>
            <consortium name="RefSeq"/>
        </authorList>
    </citation>
    <scope>IDENTIFICATION</scope>
</reference>
<evidence type="ECO:0000256" key="1">
    <source>
        <dbReference type="SAM" id="MobiDB-lite"/>
    </source>
</evidence>
<dbReference type="GeneID" id="105118069"/>
<sequence>MPPSETKSAAPSFEKTKALLPPWDSPKKPHRPSPLSQPTEGPNSFSLLSSLAKTQREPRLLLNFSSSTSPDFSFSPQPRPSDPAHSIFFISGHYPAIGIFGSQNQKPQRGLLFPVEAATPRLNTVAAPAVFFNDGVFASTPLATHRPVDPAHQTAATSNLFVSSN</sequence>
<name>A0AAJ6TNM4_POPEU</name>
<organism evidence="2 3">
    <name type="scientific">Populus euphratica</name>
    <name type="common">Euphrates poplar</name>
    <dbReference type="NCBI Taxonomy" id="75702"/>
    <lineage>
        <taxon>Eukaryota</taxon>
        <taxon>Viridiplantae</taxon>
        <taxon>Streptophyta</taxon>
        <taxon>Embryophyta</taxon>
        <taxon>Tracheophyta</taxon>
        <taxon>Spermatophyta</taxon>
        <taxon>Magnoliopsida</taxon>
        <taxon>eudicotyledons</taxon>
        <taxon>Gunneridae</taxon>
        <taxon>Pentapetalae</taxon>
        <taxon>rosids</taxon>
        <taxon>fabids</taxon>
        <taxon>Malpighiales</taxon>
        <taxon>Salicaceae</taxon>
        <taxon>Saliceae</taxon>
        <taxon>Populus</taxon>
    </lineage>
</organism>
<dbReference type="AlphaFoldDB" id="A0AAJ6TNM4"/>
<dbReference type="KEGG" id="peu:105118069"/>